<evidence type="ECO:0000313" key="5">
    <source>
        <dbReference type="Proteomes" id="UP001408594"/>
    </source>
</evidence>
<protein>
    <submittedName>
        <fullName evidence="4">Poly-beta-1,6-N-acetyl-D-glucosamine export protein</fullName>
    </submittedName>
</protein>
<dbReference type="EMBL" id="BAABRT010000022">
    <property type="protein sequence ID" value="GAA5525920.1"/>
    <property type="molecule type" value="Genomic_DNA"/>
</dbReference>
<gene>
    <name evidence="4" type="primary">pgaA</name>
    <name evidence="4" type="ORF">Maes01_02495</name>
</gene>
<reference evidence="4 5" key="1">
    <citation type="submission" date="2024-02" db="EMBL/GenBank/DDBJ databases">
        <title>Microbulbifer aestuariivivens NBRC 112533.</title>
        <authorList>
            <person name="Ichikawa N."/>
            <person name="Katano-Makiyama Y."/>
            <person name="Hidaka K."/>
        </authorList>
    </citation>
    <scope>NUCLEOTIDE SEQUENCE [LARGE SCALE GENOMIC DNA]</scope>
    <source>
        <strain evidence="4 5">NBRC 112533</strain>
    </source>
</reference>
<proteinExistence type="predicted"/>
<accession>A0ABP9WRT0</accession>
<name>A0ABP9WRT0_9GAMM</name>
<dbReference type="SUPFAM" id="SSF48452">
    <property type="entry name" value="TPR-like"/>
    <property type="match status" value="1"/>
</dbReference>
<feature type="repeat" description="TPR" evidence="1">
    <location>
        <begin position="40"/>
        <end position="73"/>
    </location>
</feature>
<dbReference type="NCBIfam" id="TIGR03939">
    <property type="entry name" value="PGA_TPR_OMP"/>
    <property type="match status" value="1"/>
</dbReference>
<evidence type="ECO:0000259" key="3">
    <source>
        <dbReference type="Pfam" id="PF21197"/>
    </source>
</evidence>
<dbReference type="Proteomes" id="UP001408594">
    <property type="component" value="Unassembled WGS sequence"/>
</dbReference>
<dbReference type="InterPro" id="IPR019734">
    <property type="entry name" value="TPR_rpt"/>
</dbReference>
<feature type="chain" id="PRO_5046376260" evidence="2">
    <location>
        <begin position="19"/>
        <end position="682"/>
    </location>
</feature>
<evidence type="ECO:0000313" key="4">
    <source>
        <dbReference type="EMBL" id="GAA5525920.1"/>
    </source>
</evidence>
<dbReference type="Gene3D" id="1.25.40.10">
    <property type="entry name" value="Tetratricopeptide repeat domain"/>
    <property type="match status" value="1"/>
</dbReference>
<dbReference type="RefSeq" id="WP_345551988.1">
    <property type="nucleotide sequence ID" value="NZ_BAABRT010000022.1"/>
</dbReference>
<dbReference type="Pfam" id="PF21197">
    <property type="entry name" value="PgaA_barrel"/>
    <property type="match status" value="1"/>
</dbReference>
<feature type="domain" description="PgaA membrane beta barrel" evidence="3">
    <location>
        <begin position="391"/>
        <end position="682"/>
    </location>
</feature>
<keyword evidence="5" id="KW-1185">Reference proteome</keyword>
<organism evidence="4 5">
    <name type="scientific">Microbulbifer aestuariivivens</name>
    <dbReference type="NCBI Taxonomy" id="1908308"/>
    <lineage>
        <taxon>Bacteria</taxon>
        <taxon>Pseudomonadati</taxon>
        <taxon>Pseudomonadota</taxon>
        <taxon>Gammaproteobacteria</taxon>
        <taxon>Cellvibrionales</taxon>
        <taxon>Microbulbiferaceae</taxon>
        <taxon>Microbulbifer</taxon>
    </lineage>
</organism>
<feature type="signal peptide" evidence="2">
    <location>
        <begin position="1"/>
        <end position="18"/>
    </location>
</feature>
<keyword evidence="2" id="KW-0732">Signal</keyword>
<dbReference type="InterPro" id="IPR049003">
    <property type="entry name" value="PgaA_barrel"/>
</dbReference>
<dbReference type="PROSITE" id="PS50005">
    <property type="entry name" value="TPR"/>
    <property type="match status" value="1"/>
</dbReference>
<dbReference type="SMART" id="SM00028">
    <property type="entry name" value="TPR"/>
    <property type="match status" value="2"/>
</dbReference>
<sequence>MHFLWVAVTSLLSAIALADELTTVSVDQAQAPFQTATLSADKLLELGRAAFRNGDHYQALRHLGRARALAPDNVHIRRAIADVIMELNAPFGAAAALEGDADIGIRSRQAALKVRWGAQIEAADPRDRFAGTDAAIAELETLLIEAERSHPQDRGLMVRLQRDLVVALRDRERWQDVLALAGQLRAQGDDIPPYVREAEADALLALRQPAQAFTAYNEVVAADPQNRNPRVGRFFAEIEMEDFVAAFATADALAEEGGAWGQAGVDSRSMRNTTWLDNQALAAAARRFGDMPAEAWRRIAPLADAAPAAAWLRAEKAETAAARNWPRLSHEELLIANSLAPGDVGIRLALAESLLRRRQWRAAEEEAIALAELVPGNGRLGRLQQDINTYQRAELRADVQRRFTHGGGSFADGDEFNAVSRIFSPPLSERLRLFGEAAHDTSKPTDKTLVRDRVGGGIEGRWPDVTVELGIWSNSGELDQGGGSALVTWQADDHWRFELGAQRYSQDTPLRALAAGIRADSASFSGSYEWHESTALSATAVASNFTDGNQRRQLLIDFGNKVYDSPKLDIFIRPELYSSRNSRKDAPYYNPSRDAAVSLELDIQHRIWRRYECSLQQRLQLNVGGYWQEDYPSGTIGTAIYSQSWRVDPLSEVRYGISSARRRYDGDNEYSWSLFLGFTRRF</sequence>
<dbReference type="InterPro" id="IPR011990">
    <property type="entry name" value="TPR-like_helical_dom_sf"/>
</dbReference>
<comment type="caution">
    <text evidence="4">The sequence shown here is derived from an EMBL/GenBank/DDBJ whole genome shotgun (WGS) entry which is preliminary data.</text>
</comment>
<evidence type="ECO:0000256" key="2">
    <source>
        <dbReference type="SAM" id="SignalP"/>
    </source>
</evidence>
<dbReference type="InterPro" id="IPR023870">
    <property type="entry name" value="PGA_export_porin_PgaA"/>
</dbReference>
<keyword evidence="1" id="KW-0802">TPR repeat</keyword>
<evidence type="ECO:0000256" key="1">
    <source>
        <dbReference type="PROSITE-ProRule" id="PRU00339"/>
    </source>
</evidence>